<dbReference type="Proteomes" id="UP001610063">
    <property type="component" value="Unassembled WGS sequence"/>
</dbReference>
<dbReference type="PANTHER" id="PTHR46193">
    <property type="entry name" value="6-PHOSPHOGLUCONATE PHOSPHATASE"/>
    <property type="match status" value="1"/>
</dbReference>
<evidence type="ECO:0000256" key="3">
    <source>
        <dbReference type="ARBA" id="ARBA00022723"/>
    </source>
</evidence>
<dbReference type="EMBL" id="JBIPKE010000013">
    <property type="protein sequence ID" value="MFH6982861.1"/>
    <property type="molecule type" value="Genomic_DNA"/>
</dbReference>
<keyword evidence="5" id="KW-0119">Carbohydrate metabolism</keyword>
<dbReference type="InterPro" id="IPR023214">
    <property type="entry name" value="HAD_sf"/>
</dbReference>
<dbReference type="Gene3D" id="3.40.50.1000">
    <property type="entry name" value="HAD superfamily/HAD-like"/>
    <property type="match status" value="1"/>
</dbReference>
<comment type="cofactor">
    <cofactor evidence="1">
        <name>Mg(2+)</name>
        <dbReference type="ChEBI" id="CHEBI:18420"/>
    </cofactor>
</comment>
<sequence length="216" mass="24533">MIGLIFDMDGVIVHNNEYHYLAWQKLAKKYNVKITRKYYREKMNGRTLMELMEIIFDGELDKSQALSVGLEKEAIYRELYAEHREATKGLIPFLELAKSKNIPMVVGTSAPKENVVFTLDGLDLRKYFVGVVDDSMVTKGKPEPEVYLKCAEMIKREPRKCIVFEDALSGIKAGQRAGAKVIALATSHTREELSADLIIDDFSQLKWEQVEALLGV</sequence>
<keyword evidence="3" id="KW-0479">Metal-binding</keyword>
<dbReference type="GO" id="GO:0016787">
    <property type="term" value="F:hydrolase activity"/>
    <property type="evidence" value="ECO:0007669"/>
    <property type="project" value="UniProtKB-KW"/>
</dbReference>
<evidence type="ECO:0000256" key="5">
    <source>
        <dbReference type="ARBA" id="ARBA00023277"/>
    </source>
</evidence>
<evidence type="ECO:0000256" key="2">
    <source>
        <dbReference type="ARBA" id="ARBA00006171"/>
    </source>
</evidence>
<evidence type="ECO:0000256" key="4">
    <source>
        <dbReference type="ARBA" id="ARBA00022842"/>
    </source>
</evidence>
<dbReference type="RefSeq" id="WP_395416495.1">
    <property type="nucleotide sequence ID" value="NZ_JBIPKE010000013.1"/>
</dbReference>
<evidence type="ECO:0000313" key="7">
    <source>
        <dbReference type="Proteomes" id="UP001610063"/>
    </source>
</evidence>
<proteinExistence type="inferred from homology"/>
<keyword evidence="4" id="KW-0460">Magnesium</keyword>
<name>A0ABW7N5J9_9BACT</name>
<dbReference type="Gene3D" id="1.10.150.240">
    <property type="entry name" value="Putative phosphatase, domain 2"/>
    <property type="match status" value="1"/>
</dbReference>
<dbReference type="NCBIfam" id="TIGR01509">
    <property type="entry name" value="HAD-SF-IA-v3"/>
    <property type="match status" value="1"/>
</dbReference>
<dbReference type="PANTHER" id="PTHR46193:SF18">
    <property type="entry name" value="HEXITOL PHOSPHATASE B"/>
    <property type="match status" value="1"/>
</dbReference>
<reference evidence="6 7" key="1">
    <citation type="journal article" date="2013" name="Int. J. Syst. Evol. Microbiol.">
        <title>Marinoscillum luteum sp. nov., isolated from marine sediment.</title>
        <authorList>
            <person name="Cha I.T."/>
            <person name="Park S.J."/>
            <person name="Kim S.J."/>
            <person name="Kim J.G."/>
            <person name="Jung M.Y."/>
            <person name="Shin K.S."/>
            <person name="Kwon K.K."/>
            <person name="Yang S.H."/>
            <person name="Seo Y.S."/>
            <person name="Rhee S.K."/>
        </authorList>
    </citation>
    <scope>NUCLEOTIDE SEQUENCE [LARGE SCALE GENOMIC DNA]</scope>
    <source>
        <strain evidence="6 7">KCTC 23939</strain>
    </source>
</reference>
<evidence type="ECO:0000313" key="6">
    <source>
        <dbReference type="EMBL" id="MFH6982861.1"/>
    </source>
</evidence>
<comment type="caution">
    <text evidence="6">The sequence shown here is derived from an EMBL/GenBank/DDBJ whole genome shotgun (WGS) entry which is preliminary data.</text>
</comment>
<dbReference type="SFLD" id="SFLDG01135">
    <property type="entry name" value="C1.5.6:_HAD__Beta-PGM__Phospha"/>
    <property type="match status" value="1"/>
</dbReference>
<dbReference type="InterPro" id="IPR023198">
    <property type="entry name" value="PGP-like_dom2"/>
</dbReference>
<organism evidence="6 7">
    <name type="scientific">Marinoscillum luteum</name>
    <dbReference type="NCBI Taxonomy" id="861051"/>
    <lineage>
        <taxon>Bacteria</taxon>
        <taxon>Pseudomonadati</taxon>
        <taxon>Bacteroidota</taxon>
        <taxon>Cytophagia</taxon>
        <taxon>Cytophagales</taxon>
        <taxon>Reichenbachiellaceae</taxon>
        <taxon>Marinoscillum</taxon>
    </lineage>
</organism>
<dbReference type="CDD" id="cd07505">
    <property type="entry name" value="HAD_BPGM-like"/>
    <property type="match status" value="1"/>
</dbReference>
<gene>
    <name evidence="6" type="ORF">ACHKAR_05405</name>
</gene>
<dbReference type="SFLD" id="SFLDG01129">
    <property type="entry name" value="C1.5:_HAD__Beta-PGM__Phosphata"/>
    <property type="match status" value="1"/>
</dbReference>
<dbReference type="Pfam" id="PF00702">
    <property type="entry name" value="Hydrolase"/>
    <property type="match status" value="1"/>
</dbReference>
<dbReference type="InterPro" id="IPR036412">
    <property type="entry name" value="HAD-like_sf"/>
</dbReference>
<protein>
    <submittedName>
        <fullName evidence="6">HAD family hydrolase</fullName>
    </submittedName>
</protein>
<keyword evidence="7" id="KW-1185">Reference proteome</keyword>
<keyword evidence="6" id="KW-0378">Hydrolase</keyword>
<accession>A0ABW7N5J9</accession>
<dbReference type="SUPFAM" id="SSF56784">
    <property type="entry name" value="HAD-like"/>
    <property type="match status" value="1"/>
</dbReference>
<dbReference type="InterPro" id="IPR051600">
    <property type="entry name" value="Beta-PGM-like"/>
</dbReference>
<dbReference type="InterPro" id="IPR006439">
    <property type="entry name" value="HAD-SF_hydro_IA"/>
</dbReference>
<dbReference type="SFLD" id="SFLDS00003">
    <property type="entry name" value="Haloacid_Dehalogenase"/>
    <property type="match status" value="1"/>
</dbReference>
<evidence type="ECO:0000256" key="1">
    <source>
        <dbReference type="ARBA" id="ARBA00001946"/>
    </source>
</evidence>
<comment type="similarity">
    <text evidence="2">Belongs to the HAD-like hydrolase superfamily. CbbY/CbbZ/Gph/YieH family.</text>
</comment>